<reference evidence="3 4" key="1">
    <citation type="submission" date="2018-11" db="EMBL/GenBank/DDBJ databases">
        <title>Aureibaculum marinum gen. nov., sp. nov., a member of the family Flavobacteriaceae isolated from the Bohai Sea.</title>
        <authorList>
            <person name="Ji X."/>
        </authorList>
    </citation>
    <scope>NUCLEOTIDE SEQUENCE [LARGE SCALE GENOMIC DNA]</scope>
    <source>
        <strain evidence="3 4">BH-SD17</strain>
    </source>
</reference>
<evidence type="ECO:0000313" key="3">
    <source>
        <dbReference type="EMBL" id="RPD91176.1"/>
    </source>
</evidence>
<organism evidence="3 4">
    <name type="scientific">Aureibaculum marinum</name>
    <dbReference type="NCBI Taxonomy" id="2487930"/>
    <lineage>
        <taxon>Bacteria</taxon>
        <taxon>Pseudomonadati</taxon>
        <taxon>Bacteroidota</taxon>
        <taxon>Flavobacteriia</taxon>
        <taxon>Flavobacteriales</taxon>
        <taxon>Flavobacteriaceae</taxon>
        <taxon>Aureibaculum</taxon>
    </lineage>
</organism>
<dbReference type="InterPro" id="IPR000601">
    <property type="entry name" value="PKD_dom"/>
</dbReference>
<feature type="compositionally biased region" description="Low complexity" evidence="1">
    <location>
        <begin position="726"/>
        <end position="741"/>
    </location>
</feature>
<sequence length="2048" mass="212779">LCNGDNNGAIDITVVGGVGPYNYSWTTSDGSGLVATDEDQTGLTAGTYAVTITDANGATTTGSYEITEPSALTISEDSVIHENCGNSNGAIDITVVGGVGPYSYSWTTSDGSGLVAADEDQTGLSAGTYAVTVTDANGCTISLNSTVNENLPPVITNVTSTNPTKASCPALNDGTITISATGSNLEYSIDGGASYQSSNIFSNLVASGSPYTIVVRDAVTLCSVVNPTDVTLVSPGCNANVIVTKSQTAGPSTVNSINQVLGYTITLKNDGDLDLTNVDVEDTLPDGSIATLSSVVESITANGILEVGETWTYTTSYTTTLADFQRKADSNINIINTVSVTADQITTAETDTAETPIEYADLSITKAVSTTSPNVGDIVTFTITVVNSGNNATGVTVEDVVPSGYGSVTAITSGATVSGNTISWSGLTVSTGTPTVLEFTAQVLATGDYGNRAEITASDFVDPDSDHTSSYDTDDYSDGETDDDESNVVTINPSAVSDISITKTVNNGTPNVGSDVVFTIEVTNNGPSDATGVQVTDILPSGYTYVSDNGAGAYVESTGLWTVPTITNGATQSLEITATVNAVGDYTNVAEVTASDNLDPDSTPDDGAGDDFDSVATIPVPVSDLSLTKTVNNPTPNVGSNVIFTLTVNNSGPSIATGVEVTDLLPSGYTYVSDNGAGSYDEASGVWTVGDISNTSSASLEITAIVNATGDYTNEAEITASDNLDSDSTPGDGTGDDYATAGINPSAVSDISITKTVNNGTPNVGSDVVFTIEVTNNGPSDATGVQVTDVLPSGYTYVSDNGAGAYVESTGLWTVPTITNGATQSLEITATVNAVGNYTNVAEVTASDNLDPDSTPGDGTGDDYAAVSTTPNPVSDLSITKTVDNNVPAVGNNVTFTLTVSNAGPSDATGVTIEDVVPNGYDNVTAITSGATVTGNTIVWDNLNISSGSDATFEFTARVLASGDYGNRAEITASDNLDLNSDPNSSFDVDDLGDGIADDDESDIVNVSPTAVSDLSMTKTVNNTTPLVGSDVIFTLTVINNGLSNATGVEVTDLLPDGYTYVSDNGAGAYDETTGVWTVGNIAYATSASLEITATVNATGNYTNNAEVTASDNADPDSTPGDGTGDDFATVDTNPIPVSDLSMTKSVDDVAPLVGSDVVFTLTVNNAGPSEATGIEVTDLLPSGYVYVSDDSAGNYVPATGVWSVPSLASGDTAEINITATVLATGNYNNSAEVTASDNTDLDSTPDNGVTTEDDYAMVEVNPQPVSDLSLVKSVNDLNPTTGDIVTFTLLVSNDGPSEATGVNVQDVVPDGFGNITAITNGGILTGNTINWNGLTIANGTNVSLSFNAEVLTDGTDTTTSYYNKAEITASDNIDLDSDFNASFDVDDLNDGITDDDESIVDNIVVNFLPTAQDDDVFVVENSNNNNIMVLEDNGNGIDDFGRDGASTTAIVIVTGPNNGTASVNDNGTPNDPTDDYIVYTPNTDFVGGDTITYRIEDSNGDTDTATVTIEVLVDTDGDGVPDIYDVDDDNDGIVDTVEGTIDSDGNGIPDSLDIDSDNDGIPDNVEAQTTDGYIVPSGVDSDGNGLDDAYESSPGAGEGLTPVDTDGDSTPDYLDLDSDNDNVLDVIEGHDHNGDGMITVDDAPSGYPTPIYSGVDTDGDGLDDAFEGANANDGYIINNEITNPATDLPDFDGNGVPNFRDTDDDGDGIATIDEVLNPGDDPFTFDFDGDLQPNYLDIDDDNDGILTLVEGDEDSDNDNNPNYLDIDSDGDGIPDNVEAQSTTGYITPSGVDSDGNGLDDAYETTPSSGEGLTLVDTDGDDTPDYLDEDSDNDGVYDYIEGHDHNHDGHPDVEATGTDTDGDGLDDGFEGGNLNDYDVNDEIDDPANQLPNFDLNPTPEATNDDVDYRDADDDNDGVPTFEEDDNENGVWYDDDCDFDGYPNYLDVTSCTIIPEAFSPNGDGDNDYFIVPLLSKYPDFRIEIYDRWGSKVYDYSNEGRSPVEWWDGYSDGKITIQKDQKVPVGTYYYIIYFNKDNRKPVTGWVYVNY</sequence>
<dbReference type="Gene3D" id="2.60.40.3080">
    <property type="match status" value="2"/>
</dbReference>
<dbReference type="RefSeq" id="WP_123899238.1">
    <property type="nucleotide sequence ID" value="NZ_RPFJ01000087.1"/>
</dbReference>
<dbReference type="Gene3D" id="2.60.40.740">
    <property type="match status" value="1"/>
</dbReference>
<gene>
    <name evidence="3" type="ORF">EGM88_15125</name>
</gene>
<feature type="region of interest" description="Disordered" evidence="1">
    <location>
        <begin position="1107"/>
        <end position="1133"/>
    </location>
</feature>
<dbReference type="InterPro" id="IPR025667">
    <property type="entry name" value="SprB_repeat"/>
</dbReference>
<keyword evidence="4" id="KW-1185">Reference proteome</keyword>
<feature type="compositionally biased region" description="Acidic residues" evidence="1">
    <location>
        <begin position="1902"/>
        <end position="1929"/>
    </location>
</feature>
<dbReference type="InterPro" id="IPR051172">
    <property type="entry name" value="Chlamydia_OmcB"/>
</dbReference>
<feature type="compositionally biased region" description="Acidic residues" evidence="1">
    <location>
        <begin position="472"/>
        <end position="486"/>
    </location>
</feature>
<dbReference type="InterPro" id="IPR026341">
    <property type="entry name" value="T9SS_type_B"/>
</dbReference>
<evidence type="ECO:0000256" key="1">
    <source>
        <dbReference type="SAM" id="MobiDB-lite"/>
    </source>
</evidence>
<evidence type="ECO:0000313" key="4">
    <source>
        <dbReference type="Proteomes" id="UP000270856"/>
    </source>
</evidence>
<dbReference type="PROSITE" id="PS50093">
    <property type="entry name" value="PKD"/>
    <property type="match status" value="2"/>
</dbReference>
<comment type="caution">
    <text evidence="3">The sequence shown here is derived from an EMBL/GenBank/DDBJ whole genome shotgun (WGS) entry which is preliminary data.</text>
</comment>
<dbReference type="Pfam" id="PF01345">
    <property type="entry name" value="DUF11"/>
    <property type="match status" value="8"/>
</dbReference>
<dbReference type="NCBIfam" id="TIGR04131">
    <property type="entry name" value="Bac_Flav_CTERM"/>
    <property type="match status" value="1"/>
</dbReference>
<dbReference type="Pfam" id="PF24346">
    <property type="entry name" value="DUF7507"/>
    <property type="match status" value="1"/>
</dbReference>
<dbReference type="PANTHER" id="PTHR34819">
    <property type="entry name" value="LARGE CYSTEINE-RICH PERIPLASMIC PROTEIN OMCB"/>
    <property type="match status" value="1"/>
</dbReference>
<dbReference type="EMBL" id="RPFJ01000087">
    <property type="protein sequence ID" value="RPD91176.1"/>
    <property type="molecule type" value="Genomic_DNA"/>
</dbReference>
<dbReference type="InterPro" id="IPR001434">
    <property type="entry name" value="OmcB-like_DUF11"/>
</dbReference>
<feature type="region of interest" description="Disordered" evidence="1">
    <location>
        <begin position="1543"/>
        <end position="1614"/>
    </location>
</feature>
<dbReference type="SUPFAM" id="SSF103647">
    <property type="entry name" value="TSP type-3 repeat"/>
    <property type="match status" value="1"/>
</dbReference>
<dbReference type="InterPro" id="IPR013783">
    <property type="entry name" value="Ig-like_fold"/>
</dbReference>
<dbReference type="Gene3D" id="2.60.40.10">
    <property type="entry name" value="Immunoglobulins"/>
    <property type="match status" value="5"/>
</dbReference>
<feature type="region of interest" description="Disordered" evidence="1">
    <location>
        <begin position="720"/>
        <end position="741"/>
    </location>
</feature>
<dbReference type="Proteomes" id="UP000270856">
    <property type="component" value="Unassembled WGS sequence"/>
</dbReference>
<dbReference type="InterPro" id="IPR028974">
    <property type="entry name" value="TSP_type-3_rpt"/>
</dbReference>
<feature type="domain" description="PKD" evidence="2">
    <location>
        <begin position="101"/>
        <end position="137"/>
    </location>
</feature>
<dbReference type="PANTHER" id="PTHR34819:SF3">
    <property type="entry name" value="CELL SURFACE PROTEIN"/>
    <property type="match status" value="1"/>
</dbReference>
<feature type="compositionally biased region" description="Basic and acidic residues" evidence="1">
    <location>
        <begin position="1840"/>
        <end position="1853"/>
    </location>
</feature>
<name>A0A3N4NCM1_9FLAO</name>
<dbReference type="OrthoDB" id="9805017at2"/>
<dbReference type="InterPro" id="IPR055354">
    <property type="entry name" value="DUF7507"/>
</dbReference>
<dbReference type="InterPro" id="IPR047589">
    <property type="entry name" value="DUF11_rpt"/>
</dbReference>
<feature type="compositionally biased region" description="Acidic residues" evidence="1">
    <location>
        <begin position="1818"/>
        <end position="1835"/>
    </location>
</feature>
<dbReference type="Pfam" id="PF13585">
    <property type="entry name" value="CHU_C"/>
    <property type="match status" value="1"/>
</dbReference>
<accession>A0A3N4NCM1</accession>
<dbReference type="Pfam" id="PF13573">
    <property type="entry name" value="SprB"/>
    <property type="match status" value="2"/>
</dbReference>
<evidence type="ECO:0000259" key="2">
    <source>
        <dbReference type="PROSITE" id="PS50093"/>
    </source>
</evidence>
<dbReference type="Gene3D" id="2.40.30.120">
    <property type="entry name" value="Positive stranded ssRNA viruses"/>
    <property type="match status" value="1"/>
</dbReference>
<dbReference type="Gene3D" id="4.10.1080.10">
    <property type="entry name" value="TSP type-3 repeat"/>
    <property type="match status" value="1"/>
</dbReference>
<feature type="region of interest" description="Disordered" evidence="1">
    <location>
        <begin position="455"/>
        <end position="487"/>
    </location>
</feature>
<dbReference type="NCBIfam" id="TIGR01451">
    <property type="entry name" value="B_ant_repeat"/>
    <property type="match status" value="9"/>
</dbReference>
<proteinExistence type="predicted"/>
<feature type="non-terminal residue" evidence="3">
    <location>
        <position position="1"/>
    </location>
</feature>
<dbReference type="GO" id="GO:0005509">
    <property type="term" value="F:calcium ion binding"/>
    <property type="evidence" value="ECO:0007669"/>
    <property type="project" value="InterPro"/>
</dbReference>
<feature type="region of interest" description="Disordered" evidence="1">
    <location>
        <begin position="1751"/>
        <end position="1929"/>
    </location>
</feature>
<feature type="compositionally biased region" description="Acidic residues" evidence="1">
    <location>
        <begin position="1860"/>
        <end position="1869"/>
    </location>
</feature>
<protein>
    <submittedName>
        <fullName evidence="3">DUF11 domain-containing protein</fullName>
    </submittedName>
</protein>
<feature type="domain" description="PKD" evidence="2">
    <location>
        <begin position="20"/>
        <end position="67"/>
    </location>
</feature>